<evidence type="ECO:0008006" key="4">
    <source>
        <dbReference type="Google" id="ProtNLM"/>
    </source>
</evidence>
<keyword evidence="1" id="KW-0812">Transmembrane</keyword>
<dbReference type="STRING" id="1848.SAMN05443637_10389"/>
<dbReference type="AlphaFoldDB" id="A0A1M6Q4V8"/>
<accession>A0A1M6Q4V8</accession>
<feature type="transmembrane region" description="Helical" evidence="1">
    <location>
        <begin position="147"/>
        <end position="166"/>
    </location>
</feature>
<name>A0A1M6Q4V8_PSETH</name>
<keyword evidence="1" id="KW-0472">Membrane</keyword>
<dbReference type="OrthoDB" id="3381134at2"/>
<dbReference type="Proteomes" id="UP000184363">
    <property type="component" value="Unassembled WGS sequence"/>
</dbReference>
<feature type="transmembrane region" description="Helical" evidence="1">
    <location>
        <begin position="178"/>
        <end position="196"/>
    </location>
</feature>
<dbReference type="RefSeq" id="WP_073455646.1">
    <property type="nucleotide sequence ID" value="NZ_FRAP01000003.1"/>
</dbReference>
<feature type="transmembrane region" description="Helical" evidence="1">
    <location>
        <begin position="102"/>
        <end position="127"/>
    </location>
</feature>
<proteinExistence type="predicted"/>
<reference evidence="2 3" key="1">
    <citation type="submission" date="2016-11" db="EMBL/GenBank/DDBJ databases">
        <authorList>
            <person name="Jaros S."/>
            <person name="Januszkiewicz K."/>
            <person name="Wedrychowicz H."/>
        </authorList>
    </citation>
    <scope>NUCLEOTIDE SEQUENCE [LARGE SCALE GENOMIC DNA]</scope>
    <source>
        <strain evidence="2 3">DSM 43832</strain>
    </source>
</reference>
<feature type="transmembrane region" description="Helical" evidence="1">
    <location>
        <begin position="202"/>
        <end position="220"/>
    </location>
</feature>
<keyword evidence="1" id="KW-1133">Transmembrane helix</keyword>
<protein>
    <recommendedName>
        <fullName evidence="4">DUF4386 family protein</fullName>
    </recommendedName>
</protein>
<organism evidence="2 3">
    <name type="scientific">Pseudonocardia thermophila</name>
    <dbReference type="NCBI Taxonomy" id="1848"/>
    <lineage>
        <taxon>Bacteria</taxon>
        <taxon>Bacillati</taxon>
        <taxon>Actinomycetota</taxon>
        <taxon>Actinomycetes</taxon>
        <taxon>Pseudonocardiales</taxon>
        <taxon>Pseudonocardiaceae</taxon>
        <taxon>Pseudonocardia</taxon>
    </lineage>
</organism>
<keyword evidence="3" id="KW-1185">Reference proteome</keyword>
<dbReference type="EMBL" id="FRAP01000003">
    <property type="protein sequence ID" value="SHK15156.1"/>
    <property type="molecule type" value="Genomic_DNA"/>
</dbReference>
<feature type="transmembrane region" description="Helical" evidence="1">
    <location>
        <begin position="59"/>
        <end position="81"/>
    </location>
</feature>
<gene>
    <name evidence="2" type="ORF">SAMN05443637_10389</name>
</gene>
<feature type="transmembrane region" description="Helical" evidence="1">
    <location>
        <begin position="20"/>
        <end position="39"/>
    </location>
</feature>
<evidence type="ECO:0000313" key="3">
    <source>
        <dbReference type="Proteomes" id="UP000184363"/>
    </source>
</evidence>
<sequence>MAVSTERPDLDTPVSALARAAGASGVLFALLFTAALVLVQQGPGLDDPDAAYTAFYASGAQSLLVAVGLYIVPFAGIACLWHMIATRTYLQALAPTTAIPAWLHLASGVLFVALLFAGTAAAGGVALLSRFSGAPPPTPDTARALAAVGYTMVFVYAVRAAGMYIITTTGLARGAGVLGRPLAAVSYLVAFFLLVSTTFLPAVLLVFPAWVLLGSVLLLVRRPARPDHGPGGAP</sequence>
<evidence type="ECO:0000256" key="1">
    <source>
        <dbReference type="SAM" id="Phobius"/>
    </source>
</evidence>
<evidence type="ECO:0000313" key="2">
    <source>
        <dbReference type="EMBL" id="SHK15156.1"/>
    </source>
</evidence>